<dbReference type="RefSeq" id="WP_377812785.1">
    <property type="nucleotide sequence ID" value="NZ_JBHRSJ010000004.1"/>
</dbReference>
<evidence type="ECO:0000313" key="2">
    <source>
        <dbReference type="EMBL" id="MFC2971205.1"/>
    </source>
</evidence>
<dbReference type="InterPro" id="IPR000845">
    <property type="entry name" value="Nucleoside_phosphorylase_d"/>
</dbReference>
<feature type="domain" description="Nucleoside phosphorylase" evidence="1">
    <location>
        <begin position="38"/>
        <end position="179"/>
    </location>
</feature>
<protein>
    <submittedName>
        <fullName evidence="2">Purine and other phosphorylase-like protein, family 1</fullName>
    </submittedName>
</protein>
<dbReference type="SUPFAM" id="SSF53167">
    <property type="entry name" value="Purine and uridine phosphorylases"/>
    <property type="match status" value="1"/>
</dbReference>
<reference evidence="3" key="1">
    <citation type="journal article" date="2019" name="Int. J. Syst. Evol. Microbiol.">
        <title>The Global Catalogue of Microorganisms (GCM) 10K type strain sequencing project: providing services to taxonomists for standard genome sequencing and annotation.</title>
        <authorList>
            <consortium name="The Broad Institute Genomics Platform"/>
            <consortium name="The Broad Institute Genome Sequencing Center for Infectious Disease"/>
            <person name="Wu L."/>
            <person name="Ma J."/>
        </authorList>
    </citation>
    <scope>NUCLEOTIDE SEQUENCE [LARGE SCALE GENOMIC DNA]</scope>
    <source>
        <strain evidence="3">KCTC 62195</strain>
    </source>
</reference>
<dbReference type="Gene3D" id="3.40.50.1580">
    <property type="entry name" value="Nucleoside phosphorylase domain"/>
    <property type="match status" value="1"/>
</dbReference>
<name>A0ABV7AQ50_9GAMM</name>
<organism evidence="2 3">
    <name type="scientific">Azotobacter bryophylli</name>
    <dbReference type="NCBI Taxonomy" id="1986537"/>
    <lineage>
        <taxon>Bacteria</taxon>
        <taxon>Pseudomonadati</taxon>
        <taxon>Pseudomonadota</taxon>
        <taxon>Gammaproteobacteria</taxon>
        <taxon>Pseudomonadales</taxon>
        <taxon>Pseudomonadaceae</taxon>
        <taxon>Azotobacter</taxon>
    </lineage>
</organism>
<sequence length="247" mass="25564">MRLQSLGVVVALKAEAAALTKQTAYPESILPIANGCGLLLSGMGPDAALKAAHSLADAGAQALATFGVAGALVPGLRSGTLLCPQRILDEQGRVYLADPAWCNRLQRRLVAAALATVSDIALLSMPASVSTVTGKVAAQRHYSAAAVDMESASVAAVAAERKLPFVALRAIVDERDDSLPEALQAAIDPWGQPRILPMVSALVRHPSLLARLPGLSSRMGKAVRALRTAAAIAPSLEAPESLNRTQS</sequence>
<dbReference type="PANTHER" id="PTHR46832">
    <property type="entry name" value="5'-METHYLTHIOADENOSINE/S-ADENOSYLHOMOCYSTEINE NUCLEOSIDASE"/>
    <property type="match status" value="1"/>
</dbReference>
<gene>
    <name evidence="2" type="ORF">ACFOJE_03100</name>
</gene>
<keyword evidence="3" id="KW-1185">Reference proteome</keyword>
<comment type="caution">
    <text evidence="2">The sequence shown here is derived from an EMBL/GenBank/DDBJ whole genome shotgun (WGS) entry which is preliminary data.</text>
</comment>
<proteinExistence type="predicted"/>
<evidence type="ECO:0000313" key="3">
    <source>
        <dbReference type="Proteomes" id="UP001595457"/>
    </source>
</evidence>
<accession>A0ABV7AQ50</accession>
<dbReference type="Pfam" id="PF01048">
    <property type="entry name" value="PNP_UDP_1"/>
    <property type="match status" value="1"/>
</dbReference>
<dbReference type="PANTHER" id="PTHR46832:SF1">
    <property type="entry name" value="5'-METHYLTHIOADENOSINE_S-ADENOSYLHOMOCYSTEINE NUCLEOSIDASE"/>
    <property type="match status" value="1"/>
</dbReference>
<dbReference type="Proteomes" id="UP001595457">
    <property type="component" value="Unassembled WGS sequence"/>
</dbReference>
<dbReference type="EMBL" id="JBHRSJ010000004">
    <property type="protein sequence ID" value="MFC2971205.1"/>
    <property type="molecule type" value="Genomic_DNA"/>
</dbReference>
<dbReference type="InterPro" id="IPR035994">
    <property type="entry name" value="Nucleoside_phosphorylase_sf"/>
</dbReference>
<evidence type="ECO:0000259" key="1">
    <source>
        <dbReference type="Pfam" id="PF01048"/>
    </source>
</evidence>